<dbReference type="GeneID" id="33565287"/>
<gene>
    <name evidence="2" type="ORF">BCR41DRAFT_349303</name>
</gene>
<keyword evidence="1" id="KW-0472">Membrane</keyword>
<keyword evidence="1" id="KW-0812">Transmembrane</keyword>
<keyword evidence="1" id="KW-1133">Transmembrane helix</keyword>
<comment type="caution">
    <text evidence="2">The sequence shown here is derived from an EMBL/GenBank/DDBJ whole genome shotgun (WGS) entry which is preliminary data.</text>
</comment>
<sequence length="88" mass="10364">PHLIATLSFLSSMLDFPVMLSSLFRYFTFVILFYVILGASLSCYVLLRFPSLLRFLVIFSFAFLDTSPFYYLFFVFLPCFTSFFLFLL</sequence>
<dbReference type="EMBL" id="MCFF01000009">
    <property type="protein sequence ID" value="ORZ23848.1"/>
    <property type="molecule type" value="Genomic_DNA"/>
</dbReference>
<dbReference type="AlphaFoldDB" id="A0A1Y2GUF3"/>
<feature type="transmembrane region" description="Helical" evidence="1">
    <location>
        <begin position="16"/>
        <end position="37"/>
    </location>
</feature>
<organism evidence="2 3">
    <name type="scientific">Lobosporangium transversale</name>
    <dbReference type="NCBI Taxonomy" id="64571"/>
    <lineage>
        <taxon>Eukaryota</taxon>
        <taxon>Fungi</taxon>
        <taxon>Fungi incertae sedis</taxon>
        <taxon>Mucoromycota</taxon>
        <taxon>Mortierellomycotina</taxon>
        <taxon>Mortierellomycetes</taxon>
        <taxon>Mortierellales</taxon>
        <taxon>Mortierellaceae</taxon>
        <taxon>Lobosporangium</taxon>
    </lineage>
</organism>
<protein>
    <submittedName>
        <fullName evidence="2">Uncharacterized protein</fullName>
    </submittedName>
</protein>
<keyword evidence="3" id="KW-1185">Reference proteome</keyword>
<name>A0A1Y2GUF3_9FUNG</name>
<accession>A0A1Y2GUF3</accession>
<proteinExistence type="predicted"/>
<evidence type="ECO:0000313" key="2">
    <source>
        <dbReference type="EMBL" id="ORZ23848.1"/>
    </source>
</evidence>
<dbReference type="RefSeq" id="XP_021883662.1">
    <property type="nucleotide sequence ID" value="XM_022023443.1"/>
</dbReference>
<evidence type="ECO:0000256" key="1">
    <source>
        <dbReference type="SAM" id="Phobius"/>
    </source>
</evidence>
<feature type="non-terminal residue" evidence="2">
    <location>
        <position position="1"/>
    </location>
</feature>
<reference evidence="2 3" key="1">
    <citation type="submission" date="2016-07" db="EMBL/GenBank/DDBJ databases">
        <title>Pervasive Adenine N6-methylation of Active Genes in Fungi.</title>
        <authorList>
            <consortium name="DOE Joint Genome Institute"/>
            <person name="Mondo S.J."/>
            <person name="Dannebaum R.O."/>
            <person name="Kuo R.C."/>
            <person name="Labutti K."/>
            <person name="Haridas S."/>
            <person name="Kuo A."/>
            <person name="Salamov A."/>
            <person name="Ahrendt S.R."/>
            <person name="Lipzen A."/>
            <person name="Sullivan W."/>
            <person name="Andreopoulos W.B."/>
            <person name="Clum A."/>
            <person name="Lindquist E."/>
            <person name="Daum C."/>
            <person name="Ramamoorthy G.K."/>
            <person name="Gryganskyi A."/>
            <person name="Culley D."/>
            <person name="Magnuson J.K."/>
            <person name="James T.Y."/>
            <person name="O'Malley M.A."/>
            <person name="Stajich J.E."/>
            <person name="Spatafora J.W."/>
            <person name="Visel A."/>
            <person name="Grigoriev I.V."/>
        </authorList>
    </citation>
    <scope>NUCLEOTIDE SEQUENCE [LARGE SCALE GENOMIC DNA]</scope>
    <source>
        <strain evidence="2 3">NRRL 3116</strain>
    </source>
</reference>
<evidence type="ECO:0000313" key="3">
    <source>
        <dbReference type="Proteomes" id="UP000193648"/>
    </source>
</evidence>
<dbReference type="InParanoid" id="A0A1Y2GUF3"/>
<dbReference type="Proteomes" id="UP000193648">
    <property type="component" value="Unassembled WGS sequence"/>
</dbReference>